<dbReference type="Proteomes" id="UP000019335">
    <property type="component" value="Chromosome 12"/>
</dbReference>
<evidence type="ECO:0000313" key="2">
    <source>
        <dbReference type="Proteomes" id="UP000019335"/>
    </source>
</evidence>
<accession>W7TWT1</accession>
<gene>
    <name evidence="1" type="ORF">Naga_100234g6</name>
</gene>
<evidence type="ECO:0000313" key="1">
    <source>
        <dbReference type="EMBL" id="EWM24824.1"/>
    </source>
</evidence>
<keyword evidence="2" id="KW-1185">Reference proteome</keyword>
<proteinExistence type="predicted"/>
<comment type="caution">
    <text evidence="1">The sequence shown here is derived from an EMBL/GenBank/DDBJ whole genome shotgun (WGS) entry which is preliminary data.</text>
</comment>
<dbReference type="AlphaFoldDB" id="W7TWT1"/>
<sequence length="101" mass="11417">MCIMTICCPYLARGAPWGGKKHHKVFDADSQVPPTSTWLPAKVKREWGAILMGENAHGCTFERPRRLVDSTHERRQGSQRTHSCLRCCMGNYVDPIRVSSC</sequence>
<name>W7TWT1_9STRA</name>
<dbReference type="EMBL" id="AZIL01001101">
    <property type="protein sequence ID" value="EWM24824.1"/>
    <property type="molecule type" value="Genomic_DNA"/>
</dbReference>
<protein>
    <submittedName>
        <fullName evidence="1">Uncharacterized protein</fullName>
    </submittedName>
</protein>
<reference evidence="1 2" key="1">
    <citation type="journal article" date="2014" name="Mol. Plant">
        <title>Chromosome Scale Genome Assembly and Transcriptome Profiling of Nannochloropsis gaditana in Nitrogen Depletion.</title>
        <authorList>
            <person name="Corteggiani Carpinelli E."/>
            <person name="Telatin A."/>
            <person name="Vitulo N."/>
            <person name="Forcato C."/>
            <person name="D'Angelo M."/>
            <person name="Schiavon R."/>
            <person name="Vezzi A."/>
            <person name="Giacometti G.M."/>
            <person name="Morosinotto T."/>
            <person name="Valle G."/>
        </authorList>
    </citation>
    <scope>NUCLEOTIDE SEQUENCE [LARGE SCALE GENOMIC DNA]</scope>
    <source>
        <strain evidence="1 2">B-31</strain>
    </source>
</reference>
<organism evidence="1 2">
    <name type="scientific">Nannochloropsis gaditana</name>
    <dbReference type="NCBI Taxonomy" id="72520"/>
    <lineage>
        <taxon>Eukaryota</taxon>
        <taxon>Sar</taxon>
        <taxon>Stramenopiles</taxon>
        <taxon>Ochrophyta</taxon>
        <taxon>Eustigmatophyceae</taxon>
        <taxon>Eustigmatales</taxon>
        <taxon>Monodopsidaceae</taxon>
        <taxon>Nannochloropsis</taxon>
    </lineage>
</organism>